<proteinExistence type="predicted"/>
<dbReference type="Gene3D" id="3.90.1170.50">
    <property type="entry name" value="Aldehyde oxidase/xanthine dehydrogenase, a/b hammerhead"/>
    <property type="match status" value="1"/>
</dbReference>
<dbReference type="eggNOG" id="COG1529">
    <property type="taxonomic scope" value="Bacteria"/>
</dbReference>
<sequence>MKPAFAPLAADDGMPVSLQGNPLLSSWVAFRADGEGRVCIYSGKVELGQNILTALAQIAAQALGVPMARITMMPARTGVSPDESITSGSLSIQHSGMSLRMACRHARRLYTQCAAALAGVAPADVGLHDGAFVAGGRELGTYWSLARYVDLAVPVEPPPGDEATPGQDGWSEPALGLADKVHGRYGFIHDLSLPDMLHGRMLRPPSIGARLAHLDTDAVQGLECPVQVARSGSLVGVLARYEHVASQAVARLAASARWHEQACLPTQDELPGWLRRQPCETLTYRQQGPADAGGGARARTFTGDYFKPFIKHASIGPSCAYACLRDEGTLKVWMHGQGIYNFRADLAVAFGMPAEQIIVEHVPGAGCYGHNGADDAAFDAAWLARQAPGRHVRVQWSRADELCWAPQGPPMSVRLQADVDAQGRILDWRADVWGPGHSLRPGRAETPTLLGSWHQDPPCPPLSAVNAPIAAGGGAERNIIPCYDIPCSALASHRVLNMPVRTSSLRCLGAFANVFAIEALVDDIALAHDIDPADYRLGMLSDPRAVAVIEAVRAMSGWNGRPAGSAQAGWGMGYARYKNKGAYCAVVARVSVARKVSVRELFIAVDVGEVINPDGVMQQIEGGAIQACSWAIMEQARFSDRMLTDDEWEKYPVIRFTEVPQVQVRVLPRPDQPPVGAGEPSLGPVAGAIGNAVRDALGVRVPALPLDFDNIARAIETAA</sequence>
<evidence type="ECO:0000313" key="2">
    <source>
        <dbReference type="EMBL" id="CAP44307.1"/>
    </source>
</evidence>
<dbReference type="Gene3D" id="3.30.365.10">
    <property type="entry name" value="Aldehyde oxidase/xanthine dehydrogenase, molybdopterin binding domain"/>
    <property type="match status" value="4"/>
</dbReference>
<dbReference type="InterPro" id="IPR046867">
    <property type="entry name" value="AldOxase/xan_DH_MoCoBD2"/>
</dbReference>
<dbReference type="EMBL" id="AM902716">
    <property type="protein sequence ID" value="CAP44307.1"/>
    <property type="molecule type" value="Genomic_DNA"/>
</dbReference>
<name>A9I6H8_BORPD</name>
<dbReference type="Pfam" id="PF02738">
    <property type="entry name" value="MoCoBD_1"/>
    <property type="match status" value="1"/>
</dbReference>
<evidence type="ECO:0000313" key="3">
    <source>
        <dbReference type="Proteomes" id="UP000001225"/>
    </source>
</evidence>
<protein>
    <submittedName>
        <fullName evidence="2">Probable aldehyde dehydrogenase</fullName>
    </submittedName>
</protein>
<dbReference type="STRING" id="94624.Bpet3961"/>
<dbReference type="InterPro" id="IPR000674">
    <property type="entry name" value="Ald_Oxase/Xan_DH_a/b"/>
</dbReference>
<dbReference type="PANTHER" id="PTHR47495:SF1">
    <property type="entry name" value="BLL3820 PROTEIN"/>
    <property type="match status" value="1"/>
</dbReference>
<dbReference type="InterPro" id="IPR052516">
    <property type="entry name" value="N-heterocyclic_Hydroxylase"/>
</dbReference>
<accession>A9I6H8</accession>
<dbReference type="InterPro" id="IPR037165">
    <property type="entry name" value="AldOxase/xan_DH_Mopterin-bd_sf"/>
</dbReference>
<dbReference type="InterPro" id="IPR012368">
    <property type="entry name" value="OxRdtase_Mopterin-bd_su_IorB"/>
</dbReference>
<dbReference type="Pfam" id="PF20256">
    <property type="entry name" value="MoCoBD_2"/>
    <property type="match status" value="2"/>
</dbReference>
<keyword evidence="3" id="KW-1185">Reference proteome</keyword>
<dbReference type="KEGG" id="bpt:Bpet3961"/>
<dbReference type="PIRSF" id="PIRSF036389">
    <property type="entry name" value="IOR_B"/>
    <property type="match status" value="1"/>
</dbReference>
<dbReference type="SMART" id="SM01008">
    <property type="entry name" value="Ald_Xan_dh_C"/>
    <property type="match status" value="1"/>
</dbReference>
<organism evidence="2 3">
    <name type="scientific">Bordetella petrii (strain ATCC BAA-461 / DSM 12804 / CCUG 43448 / CIP 107267 / Se-1111R)</name>
    <dbReference type="NCBI Taxonomy" id="340100"/>
    <lineage>
        <taxon>Bacteria</taxon>
        <taxon>Pseudomonadati</taxon>
        <taxon>Pseudomonadota</taxon>
        <taxon>Betaproteobacteria</taxon>
        <taxon>Burkholderiales</taxon>
        <taxon>Alcaligenaceae</taxon>
        <taxon>Bordetella</taxon>
    </lineage>
</organism>
<dbReference type="Proteomes" id="UP000001225">
    <property type="component" value="Chromosome"/>
</dbReference>
<dbReference type="SUPFAM" id="SSF56003">
    <property type="entry name" value="Molybdenum cofactor-binding domain"/>
    <property type="match status" value="2"/>
</dbReference>
<dbReference type="GO" id="GO:0016491">
    <property type="term" value="F:oxidoreductase activity"/>
    <property type="evidence" value="ECO:0007669"/>
    <property type="project" value="InterPro"/>
</dbReference>
<reference evidence="2 3" key="1">
    <citation type="journal article" date="2008" name="BMC Genomics">
        <title>The missing link: Bordetella petrii is endowed with both the metabolic versatility of environmental bacteria and virulence traits of pathogenic Bordetellae.</title>
        <authorList>
            <person name="Gross R."/>
            <person name="Guzman C.A."/>
            <person name="Sebaihia M."/>
            <person name="Martins Dos Santos V.A."/>
            <person name="Pieper D.H."/>
            <person name="Koebnik R."/>
            <person name="Lechner M."/>
            <person name="Bartels D."/>
            <person name="Buhrmester J."/>
            <person name="Choudhuri J.V."/>
            <person name="Ebensen T."/>
            <person name="Gaigalat L."/>
            <person name="Herrmann S."/>
            <person name="Khachane A.N."/>
            <person name="Larisch C."/>
            <person name="Link S."/>
            <person name="Linke B."/>
            <person name="Meyer F."/>
            <person name="Mormann S."/>
            <person name="Nakunst D."/>
            <person name="Rueckert C."/>
            <person name="Schneiker-Bekel S."/>
            <person name="Schulze K."/>
            <person name="Vorhoelter F.J."/>
            <person name="Yevsa T."/>
            <person name="Engle J.T."/>
            <person name="Goldman W.E."/>
            <person name="Puehler A."/>
            <person name="Goebel U.B."/>
            <person name="Goesmann A."/>
            <person name="Bloecker H."/>
            <person name="Kaiser O."/>
            <person name="Martinez-Arias R."/>
        </authorList>
    </citation>
    <scope>NUCLEOTIDE SEQUENCE [LARGE SCALE GENOMIC DNA]</scope>
    <source>
        <strain evidence="3">ATCC BAA-461 / DSM 12804 / CCUG 43448 / CIP 107267 / Se-1111R</strain>
    </source>
</reference>
<gene>
    <name evidence="2" type="ordered locus">Bpet3961</name>
</gene>
<dbReference type="AlphaFoldDB" id="A9I6H8"/>
<feature type="domain" description="Aldehyde oxidase/xanthine dehydrogenase a/b hammerhead" evidence="1">
    <location>
        <begin position="182"/>
        <end position="262"/>
    </location>
</feature>
<evidence type="ECO:0000259" key="1">
    <source>
        <dbReference type="SMART" id="SM01008"/>
    </source>
</evidence>
<dbReference type="InterPro" id="IPR008274">
    <property type="entry name" value="AldOxase/xan_DH_MoCoBD1"/>
</dbReference>
<dbReference type="PANTHER" id="PTHR47495">
    <property type="entry name" value="ALDEHYDE DEHYDROGENASE"/>
    <property type="match status" value="1"/>
</dbReference>